<feature type="transmembrane region" description="Helical" evidence="2">
    <location>
        <begin position="27"/>
        <end position="48"/>
    </location>
</feature>
<dbReference type="EMBL" id="FNVA01000004">
    <property type="protein sequence ID" value="SEG37555.1"/>
    <property type="molecule type" value="Genomic_DNA"/>
</dbReference>
<evidence type="ECO:0000256" key="2">
    <source>
        <dbReference type="SAM" id="Phobius"/>
    </source>
</evidence>
<evidence type="ECO:0000313" key="4">
    <source>
        <dbReference type="Proteomes" id="UP000236728"/>
    </source>
</evidence>
<dbReference type="SUPFAM" id="SSF52266">
    <property type="entry name" value="SGNH hydrolase"/>
    <property type="match status" value="1"/>
</dbReference>
<reference evidence="3 4" key="1">
    <citation type="submission" date="2016-10" db="EMBL/GenBank/DDBJ databases">
        <authorList>
            <person name="de Groot N.N."/>
        </authorList>
    </citation>
    <scope>NUCLEOTIDE SEQUENCE [LARGE SCALE GENOMIC DNA]</scope>
    <source>
        <strain evidence="3 4">DSM 22489</strain>
    </source>
</reference>
<keyword evidence="2" id="KW-1133">Transmembrane helix</keyword>
<protein>
    <submittedName>
        <fullName evidence="3">Uncharacterized protein</fullName>
    </submittedName>
</protein>
<feature type="compositionally biased region" description="Basic and acidic residues" evidence="1">
    <location>
        <begin position="1"/>
        <end position="10"/>
    </location>
</feature>
<gene>
    <name evidence="3" type="ORF">SAMN05421819_2759</name>
</gene>
<accession>A0A1H5ZP81</accession>
<sequence length="384" mass="41909">MSAALERNETTHVQSPEPPHSSRRDPAVLYCFAMMLLPLLAIPAFIGLGRSNFFLTHGASFWVRSNDAVFNMKGRHCDVVVFGDSTAMTGVDPEVVDRETGFHTCNIAVTNAVLAVTGNLTLDRFLAHNEKPKVLVFQLSPDDFQAANRVWNHTIYAEGLLELLRHGAPREARQVLITHPHEAANFAGYAAGFTAYYAIRDAWFHATRMQPEEDRLRLRADTTFFTPPAPARTHCDADAPFSDPTQGAFSRSLAEDFRSRYANRAAVVLVDVAPIPACDNNLQAYAAQLEGITSNGLRALPIAAFNDGRHYTAEGSRMVSAGLALQLNEVADERPDIDVRRTSPQFIEVGASASPRSSSRPALSTEPRIDGVGLLSASGLLILP</sequence>
<evidence type="ECO:0000313" key="3">
    <source>
        <dbReference type="EMBL" id="SEG37555.1"/>
    </source>
</evidence>
<dbReference type="RefSeq" id="WP_146072147.1">
    <property type="nucleotide sequence ID" value="NZ_FNVA01000004.1"/>
</dbReference>
<keyword evidence="2" id="KW-0812">Transmembrane</keyword>
<name>A0A1H5ZP81_9BACT</name>
<evidence type="ECO:0000256" key="1">
    <source>
        <dbReference type="SAM" id="MobiDB-lite"/>
    </source>
</evidence>
<dbReference type="OrthoDB" id="115251at2"/>
<organism evidence="3 4">
    <name type="scientific">Bryocella elongata</name>
    <dbReference type="NCBI Taxonomy" id="863522"/>
    <lineage>
        <taxon>Bacteria</taxon>
        <taxon>Pseudomonadati</taxon>
        <taxon>Acidobacteriota</taxon>
        <taxon>Terriglobia</taxon>
        <taxon>Terriglobales</taxon>
        <taxon>Acidobacteriaceae</taxon>
        <taxon>Bryocella</taxon>
    </lineage>
</organism>
<dbReference type="AlphaFoldDB" id="A0A1H5ZP81"/>
<keyword evidence="4" id="KW-1185">Reference proteome</keyword>
<proteinExistence type="predicted"/>
<dbReference type="Proteomes" id="UP000236728">
    <property type="component" value="Unassembled WGS sequence"/>
</dbReference>
<feature type="region of interest" description="Disordered" evidence="1">
    <location>
        <begin position="1"/>
        <end position="23"/>
    </location>
</feature>
<keyword evidence="2" id="KW-0472">Membrane</keyword>